<dbReference type="Gene3D" id="2.60.450.10">
    <property type="entry name" value="Lipopolysaccharide (LPS) transport protein A like domain"/>
    <property type="match status" value="1"/>
</dbReference>
<keyword evidence="8" id="KW-1185">Reference proteome</keyword>
<accession>A0ABU9H8W2</accession>
<feature type="chain" id="PRO_5044924978" description="LPS-assembly protein LptD" evidence="4">
    <location>
        <begin position="20"/>
        <end position="802"/>
    </location>
</feature>
<name>A0ABU9H8W2_9GAMM</name>
<evidence type="ECO:0000313" key="8">
    <source>
        <dbReference type="Proteomes" id="UP001366060"/>
    </source>
</evidence>
<evidence type="ECO:0000259" key="5">
    <source>
        <dbReference type="Pfam" id="PF03968"/>
    </source>
</evidence>
<dbReference type="InterPro" id="IPR050218">
    <property type="entry name" value="LptD"/>
</dbReference>
<comment type="caution">
    <text evidence="7">The sequence shown here is derived from an EMBL/GenBank/DDBJ whole genome shotgun (WGS) entry which is preliminary data.</text>
</comment>
<comment type="subunit">
    <text evidence="4">Component of the lipopolysaccharide transport and assembly complex. Interacts with LptE and LptA.</text>
</comment>
<dbReference type="InterPro" id="IPR007543">
    <property type="entry name" value="LptD_C"/>
</dbReference>
<dbReference type="HAMAP" id="MF_01411">
    <property type="entry name" value="LPS_assembly_LptD"/>
    <property type="match status" value="1"/>
</dbReference>
<evidence type="ECO:0000256" key="2">
    <source>
        <dbReference type="ARBA" id="ARBA00023136"/>
    </source>
</evidence>
<keyword evidence="1 4" id="KW-0732">Signal</keyword>
<sequence length="802" mass="92841" precursor="true">MLKLIPLLFVLSPIANAVAQETDTSDLSDELNTVNETELKVASQSMEEKSAPRDVNFYFRQCYQNVPPITERSNNLDKSQIPINIDADSLRGLNGEIIYEGDVNAVQGEKSLDSDKMVYNRNTSQANATGNARYVDGQVTLIANEINTNFKTDESSLIQTEFQFHGRGGRGSADRIYDNGQGQYELKSSSYTACPPNDITWSLDASTLHIDKEADMGTAYNAVLRIKDVPVFYFPYISYPLSDARKTGILFPTYEFSSVNGFTYNQPLYINIAPNQDATITPTYMQNRGLLVSTEYRYLFDVGSGTLQFEYLSDDRIRKDDNGDDIGERYLVHFDHDVTFAEDWNFNVDYNKVSDEYYFNDITTEYGSRSDNQLLQTANLSYTKTNWNAELEVRNFQVLNNDEYNTDDDTPHIVLPKLAFSAYQPLHWKSLQFDWYSEITRFEHSDDDIYTGTRIHVEPKLSLPLYYDSLFVNTELKYMLSYYQQDLDNATKYDWYDDLEESTVRYLPSFKINSGVNLERDFSWFGDDYRQTLVPQIQYLYVPFQDQSGIGLYDTTTLQQDYYGLFRDNRFSGYDRIAEADQITLGVSTSFLNDQGRERLRFAIGQNYYFSESRTVLPTDDVDNDDKEVNRSSIVSEIDVNFDNDYFFHGGIEWDSDDNFIQRANTTFEKRWAYNTYAQLSYRYYKEDKDADWDEIVNQVGTKVNWSIDTQWSTFASYYYNVEFQNSYESIIGLKYQSCCWAIGLTYDRHMLSYFGDEASYDEDVETESSVSITFELMGLGGVGNSGYEDGLFDYGRPFYLK</sequence>
<dbReference type="PANTHER" id="PTHR30189">
    <property type="entry name" value="LPS-ASSEMBLY PROTEIN"/>
    <property type="match status" value="1"/>
</dbReference>
<evidence type="ECO:0000259" key="6">
    <source>
        <dbReference type="Pfam" id="PF04453"/>
    </source>
</evidence>
<dbReference type="PANTHER" id="PTHR30189:SF1">
    <property type="entry name" value="LPS-ASSEMBLY PROTEIN LPTD"/>
    <property type="match status" value="1"/>
</dbReference>
<evidence type="ECO:0000256" key="3">
    <source>
        <dbReference type="ARBA" id="ARBA00023237"/>
    </source>
</evidence>
<comment type="similarity">
    <text evidence="4">Belongs to the LptD family.</text>
</comment>
<keyword evidence="2 4" id="KW-0472">Membrane</keyword>
<dbReference type="Pfam" id="PF03968">
    <property type="entry name" value="LptD_N"/>
    <property type="match status" value="1"/>
</dbReference>
<feature type="domain" description="Organic solvent tolerance-like N-terminal" evidence="5">
    <location>
        <begin position="89"/>
        <end position="213"/>
    </location>
</feature>
<dbReference type="EMBL" id="JBAKBA010000006">
    <property type="protein sequence ID" value="MEL0658314.1"/>
    <property type="molecule type" value="Genomic_DNA"/>
</dbReference>
<reference evidence="7 8" key="1">
    <citation type="submission" date="2024-02" db="EMBL/GenBank/DDBJ databases">
        <title>Bacteria isolated from the canopy kelp, Nereocystis luetkeana.</title>
        <authorList>
            <person name="Pfister C.A."/>
            <person name="Younker I.T."/>
            <person name="Light S.H."/>
        </authorList>
    </citation>
    <scope>NUCLEOTIDE SEQUENCE [LARGE SCALE GENOMIC DNA]</scope>
    <source>
        <strain evidence="7 8">TI.2.07</strain>
    </source>
</reference>
<gene>
    <name evidence="4 7" type="primary">lptD</name>
    <name evidence="7" type="ORF">V6255_04090</name>
</gene>
<dbReference type="Pfam" id="PF04453">
    <property type="entry name" value="LptD"/>
    <property type="match status" value="1"/>
</dbReference>
<dbReference type="InterPro" id="IPR005653">
    <property type="entry name" value="OstA-like_N"/>
</dbReference>
<dbReference type="Proteomes" id="UP001366060">
    <property type="component" value="Unassembled WGS sequence"/>
</dbReference>
<evidence type="ECO:0000256" key="4">
    <source>
        <dbReference type="HAMAP-Rule" id="MF_01411"/>
    </source>
</evidence>
<dbReference type="RefSeq" id="WP_341626987.1">
    <property type="nucleotide sequence ID" value="NZ_JBAKBA010000006.1"/>
</dbReference>
<proteinExistence type="inferred from homology"/>
<dbReference type="InterPro" id="IPR020889">
    <property type="entry name" value="LipoPS_assembly_LptD"/>
</dbReference>
<organism evidence="7 8">
    <name type="scientific">Psychromonas arctica</name>
    <dbReference type="NCBI Taxonomy" id="168275"/>
    <lineage>
        <taxon>Bacteria</taxon>
        <taxon>Pseudomonadati</taxon>
        <taxon>Pseudomonadota</taxon>
        <taxon>Gammaproteobacteria</taxon>
        <taxon>Alteromonadales</taxon>
        <taxon>Psychromonadaceae</taxon>
        <taxon>Psychromonas</taxon>
    </lineage>
</organism>
<feature type="signal peptide" evidence="4">
    <location>
        <begin position="1"/>
        <end position="19"/>
    </location>
</feature>
<comment type="function">
    <text evidence="4">Together with LptE, is involved in the assembly of lipopolysaccharide (LPS) at the surface of the outer membrane.</text>
</comment>
<evidence type="ECO:0000256" key="1">
    <source>
        <dbReference type="ARBA" id="ARBA00022729"/>
    </source>
</evidence>
<protein>
    <recommendedName>
        <fullName evidence="4">LPS-assembly protein LptD</fullName>
    </recommendedName>
</protein>
<keyword evidence="3 4" id="KW-0998">Cell outer membrane</keyword>
<comment type="subcellular location">
    <subcellularLocation>
        <location evidence="4">Cell outer membrane</location>
    </subcellularLocation>
</comment>
<comment type="caution">
    <text evidence="4">Lacks conserved residue(s) required for the propagation of feature annotation.</text>
</comment>
<feature type="domain" description="LptD C-terminal" evidence="6">
    <location>
        <begin position="328"/>
        <end position="712"/>
    </location>
</feature>
<evidence type="ECO:0000313" key="7">
    <source>
        <dbReference type="EMBL" id="MEL0658314.1"/>
    </source>
</evidence>